<evidence type="ECO:0000256" key="1">
    <source>
        <dbReference type="ARBA" id="ARBA00022490"/>
    </source>
</evidence>
<comment type="catalytic activity">
    <reaction evidence="6">
        <text>Exonucleolytic cleavage that removes extra residues from the 3'-terminus of tRNA to produce 5'-mononucleotides.</text>
        <dbReference type="EC" id="3.1.13.5"/>
    </reaction>
</comment>
<comment type="subcellular location">
    <subcellularLocation>
        <location evidence="6">Cytoplasm</location>
    </subcellularLocation>
</comment>
<keyword evidence="2 6" id="KW-0819">tRNA processing</keyword>
<dbReference type="AlphaFoldDB" id="A0A136A088"/>
<dbReference type="GO" id="GO:0005737">
    <property type="term" value="C:cytoplasm"/>
    <property type="evidence" value="ECO:0007669"/>
    <property type="project" value="UniProtKB-SubCell"/>
</dbReference>
<dbReference type="Gene3D" id="1.10.150.80">
    <property type="entry name" value="HRDC domain"/>
    <property type="match status" value="2"/>
</dbReference>
<keyword evidence="5 6" id="KW-0269">Exonuclease</keyword>
<dbReference type="STRING" id="1799789.AX660_16470"/>
<dbReference type="GO" id="GO:0008408">
    <property type="term" value="F:3'-5' exonuclease activity"/>
    <property type="evidence" value="ECO:0007669"/>
    <property type="project" value="InterPro"/>
</dbReference>
<dbReference type="PROSITE" id="PS50967">
    <property type="entry name" value="HRDC"/>
    <property type="match status" value="1"/>
</dbReference>
<dbReference type="SUPFAM" id="SSF53098">
    <property type="entry name" value="Ribonuclease H-like"/>
    <property type="match status" value="1"/>
</dbReference>
<gene>
    <name evidence="6" type="primary">rnd</name>
    <name evidence="8" type="ORF">AX660_16470</name>
</gene>
<dbReference type="SMART" id="SM00341">
    <property type="entry name" value="HRDC"/>
    <property type="match status" value="1"/>
</dbReference>
<dbReference type="EMBL" id="LSNE01000006">
    <property type="protein sequence ID" value="KXI28669.1"/>
    <property type="molecule type" value="Genomic_DNA"/>
</dbReference>
<evidence type="ECO:0000256" key="4">
    <source>
        <dbReference type="ARBA" id="ARBA00022801"/>
    </source>
</evidence>
<evidence type="ECO:0000256" key="6">
    <source>
        <dbReference type="HAMAP-Rule" id="MF_01899"/>
    </source>
</evidence>
<dbReference type="InterPro" id="IPR010997">
    <property type="entry name" value="HRDC-like_sf"/>
</dbReference>
<protein>
    <recommendedName>
        <fullName evidence="6">Ribonuclease D</fullName>
        <shortName evidence="6">RNase D</shortName>
        <ecNumber evidence="6">3.1.13.5</ecNumber>
    </recommendedName>
</protein>
<evidence type="ECO:0000256" key="2">
    <source>
        <dbReference type="ARBA" id="ARBA00022694"/>
    </source>
</evidence>
<dbReference type="OrthoDB" id="9800549at2"/>
<evidence type="ECO:0000256" key="3">
    <source>
        <dbReference type="ARBA" id="ARBA00022722"/>
    </source>
</evidence>
<keyword evidence="4 6" id="KW-0378">Hydrolase</keyword>
<dbReference type="Pfam" id="PF21293">
    <property type="entry name" value="RNAseD_HRDC_C"/>
    <property type="match status" value="1"/>
</dbReference>
<dbReference type="NCBIfam" id="TIGR01388">
    <property type="entry name" value="rnd"/>
    <property type="match status" value="1"/>
</dbReference>
<dbReference type="InterPro" id="IPR036397">
    <property type="entry name" value="RNaseH_sf"/>
</dbReference>
<reference evidence="9" key="1">
    <citation type="submission" date="2016-02" db="EMBL/GenBank/DDBJ databases">
        <authorList>
            <person name="Schultz-Johansen M."/>
            <person name="Glaring M.A."/>
            <person name="Bech P.K."/>
            <person name="Stougaard P."/>
        </authorList>
    </citation>
    <scope>NUCLEOTIDE SEQUENCE [LARGE SCALE GENOMIC DNA]</scope>
    <source>
        <strain evidence="9">S66</strain>
    </source>
</reference>
<dbReference type="SMART" id="SM00474">
    <property type="entry name" value="35EXOc"/>
    <property type="match status" value="1"/>
</dbReference>
<comment type="similarity">
    <text evidence="6">Belongs to the RNase D family.</text>
</comment>
<dbReference type="PANTHER" id="PTHR47649:SF1">
    <property type="entry name" value="RIBONUCLEASE D"/>
    <property type="match status" value="1"/>
</dbReference>
<evidence type="ECO:0000259" key="7">
    <source>
        <dbReference type="PROSITE" id="PS50967"/>
    </source>
</evidence>
<dbReference type="InterPro" id="IPR012337">
    <property type="entry name" value="RNaseH-like_sf"/>
</dbReference>
<dbReference type="HAMAP" id="MF_01899">
    <property type="entry name" value="RNase_D"/>
    <property type="match status" value="1"/>
</dbReference>
<dbReference type="SUPFAM" id="SSF47819">
    <property type="entry name" value="HRDC-like"/>
    <property type="match status" value="2"/>
</dbReference>
<dbReference type="InterPro" id="IPR051086">
    <property type="entry name" value="RNase_D-like"/>
</dbReference>
<dbReference type="RefSeq" id="WP_068377811.1">
    <property type="nucleotide sequence ID" value="NZ_LSNE01000006.1"/>
</dbReference>
<organism evidence="8 9">
    <name type="scientific">Paraglaciecola hydrolytica</name>
    <dbReference type="NCBI Taxonomy" id="1799789"/>
    <lineage>
        <taxon>Bacteria</taxon>
        <taxon>Pseudomonadati</taxon>
        <taxon>Pseudomonadota</taxon>
        <taxon>Gammaproteobacteria</taxon>
        <taxon>Alteromonadales</taxon>
        <taxon>Alteromonadaceae</taxon>
        <taxon>Paraglaciecola</taxon>
    </lineage>
</organism>
<dbReference type="InterPro" id="IPR048579">
    <property type="entry name" value="RNAseD_HRDC_C"/>
</dbReference>
<dbReference type="GO" id="GO:0000166">
    <property type="term" value="F:nucleotide binding"/>
    <property type="evidence" value="ECO:0007669"/>
    <property type="project" value="InterPro"/>
</dbReference>
<proteinExistence type="inferred from homology"/>
<keyword evidence="1 6" id="KW-0963">Cytoplasm</keyword>
<comment type="caution">
    <text evidence="8">The sequence shown here is derived from an EMBL/GenBank/DDBJ whole genome shotgun (WGS) entry which is preliminary data.</text>
</comment>
<evidence type="ECO:0000313" key="9">
    <source>
        <dbReference type="Proteomes" id="UP000070299"/>
    </source>
</evidence>
<comment type="function">
    <text evidence="6">Exonuclease involved in the 3' processing of various precursor tRNAs. Initiates hydrolysis at the 3'-terminus of an RNA molecule and releases 5'-mononucleotides.</text>
</comment>
<name>A0A136A088_9ALTE</name>
<dbReference type="Pfam" id="PF00570">
    <property type="entry name" value="HRDC"/>
    <property type="match status" value="1"/>
</dbReference>
<dbReference type="Gene3D" id="3.30.420.10">
    <property type="entry name" value="Ribonuclease H-like superfamily/Ribonuclease H"/>
    <property type="match status" value="1"/>
</dbReference>
<dbReference type="CDD" id="cd06142">
    <property type="entry name" value="RNaseD_exo"/>
    <property type="match status" value="1"/>
</dbReference>
<dbReference type="GO" id="GO:0042780">
    <property type="term" value="P:tRNA 3'-end processing"/>
    <property type="evidence" value="ECO:0007669"/>
    <property type="project" value="UniProtKB-UniRule"/>
</dbReference>
<evidence type="ECO:0000256" key="5">
    <source>
        <dbReference type="ARBA" id="ARBA00022839"/>
    </source>
</evidence>
<accession>A0A136A088</accession>
<sequence>MQYTFITDTVALESFCTKASLCRAIAVDTEFVRTRTLYPQLGLIQLFDGEQLVLVDPQKIDDFSSLTTLLTNPDVVKVLHSCSEDLETFWQAFKIMPAPVFDSQFAASVVGMGTSLGYAKLVELMLNVTVDKGESRTDWLARPLSEEQCAYAANDVLYLLQLYPELKAKVEEQGKLAWIYAEIAALANKKQSLIPLDSVYLGITHNWQLSGKSLLVLQRLAAWRMETARQRDMALNFVVKEQNLLEIAKRQPKSKPNLLSIPGINHHEVRIHGDAILAIVESCQHAPVDTYPPRVERLTEYPQFKQVSAAVRDICVQVAEELAVPIEMVGSKKQVNQLISWCWFKRDETQALGLIPDLISNWRAEYFIPKLTLLEGLGLTDKLKRNQSKVAS</sequence>
<dbReference type="InterPro" id="IPR044876">
    <property type="entry name" value="HRDC_dom_sf"/>
</dbReference>
<dbReference type="PANTHER" id="PTHR47649">
    <property type="entry name" value="RIBONUCLEASE D"/>
    <property type="match status" value="1"/>
</dbReference>
<dbReference type="GO" id="GO:0003676">
    <property type="term" value="F:nucleic acid binding"/>
    <property type="evidence" value="ECO:0007669"/>
    <property type="project" value="InterPro"/>
</dbReference>
<keyword evidence="3 6" id="KW-0540">Nuclease</keyword>
<dbReference type="GO" id="GO:0033890">
    <property type="term" value="F:ribonuclease D activity"/>
    <property type="evidence" value="ECO:0007669"/>
    <property type="project" value="UniProtKB-UniRule"/>
</dbReference>
<comment type="cofactor">
    <cofactor evidence="6">
        <name>a divalent metal cation</name>
        <dbReference type="ChEBI" id="CHEBI:60240"/>
    </cofactor>
</comment>
<feature type="domain" description="HRDC" evidence="7">
    <location>
        <begin position="210"/>
        <end position="290"/>
    </location>
</feature>
<dbReference type="InterPro" id="IPR002562">
    <property type="entry name" value="3'-5'_exonuclease_dom"/>
</dbReference>
<evidence type="ECO:0000313" key="8">
    <source>
        <dbReference type="EMBL" id="KXI28669.1"/>
    </source>
</evidence>
<dbReference type="InterPro" id="IPR006292">
    <property type="entry name" value="RNase_D"/>
</dbReference>
<keyword evidence="9" id="KW-1185">Reference proteome</keyword>
<dbReference type="EC" id="3.1.13.5" evidence="6"/>
<dbReference type="Proteomes" id="UP000070299">
    <property type="component" value="Unassembled WGS sequence"/>
</dbReference>
<dbReference type="Pfam" id="PF01612">
    <property type="entry name" value="DNA_pol_A_exo1"/>
    <property type="match status" value="1"/>
</dbReference>
<dbReference type="InterPro" id="IPR002121">
    <property type="entry name" value="HRDC_dom"/>
</dbReference>